<dbReference type="EMBL" id="MH509442">
    <property type="protein sequence ID" value="AXH46914.1"/>
    <property type="molecule type" value="Genomic_DNA"/>
</dbReference>
<accession>A0A345KV62</accession>
<dbReference type="Proteomes" id="UP000259472">
    <property type="component" value="Segment"/>
</dbReference>
<dbReference type="KEGG" id="vg:60321638"/>
<reference evidence="2" key="1">
    <citation type="submission" date="2018-06" db="EMBL/GenBank/DDBJ databases">
        <authorList>
            <person name="Zhirakovskaya E."/>
        </authorList>
    </citation>
    <scope>NUCLEOTIDE SEQUENCE [LARGE SCALE GENOMIC DNA]</scope>
</reference>
<keyword evidence="2" id="KW-1185">Reference proteome</keyword>
<sequence length="112" mass="12074">MTTPTITGATADMLTDVRLLAAELGWTGLIDAPSNGNVGHWARGNCELVVAFTRRGTIAWAYIDEYAGVDVADTYLRGKLQAARRVAMVHGSPTTPACTLLRTMCMVHEHSI</sequence>
<evidence type="ECO:0000313" key="2">
    <source>
        <dbReference type="Proteomes" id="UP000259472"/>
    </source>
</evidence>
<protein>
    <submittedName>
        <fullName evidence="1">Uncharacterized protein</fullName>
    </submittedName>
</protein>
<dbReference type="RefSeq" id="YP_009950228.1">
    <property type="nucleotide sequence ID" value="NC_051588.1"/>
</dbReference>
<name>A0A345KV62_9CAUD</name>
<proteinExistence type="predicted"/>
<organism evidence="1 2">
    <name type="scientific">Mycobacterium phage Aminay</name>
    <dbReference type="NCBI Taxonomy" id="2250291"/>
    <lineage>
        <taxon>Viruses</taxon>
        <taxon>Duplodnaviria</taxon>
        <taxon>Heunggongvirae</taxon>
        <taxon>Uroviricota</taxon>
        <taxon>Caudoviricetes</taxon>
        <taxon>Weiservirinae</taxon>
        <taxon>Aminayvirus</taxon>
        <taxon>Aminayvirus aminay</taxon>
    </lineage>
</organism>
<dbReference type="GeneID" id="60321638"/>
<evidence type="ECO:0000313" key="1">
    <source>
        <dbReference type="EMBL" id="AXH46914.1"/>
    </source>
</evidence>
<gene>
    <name evidence="1" type="primary">78</name>
    <name evidence="1" type="ORF">SEA_AMINAY_78</name>
</gene>